<dbReference type="InterPro" id="IPR020904">
    <property type="entry name" value="Sc_DH/Rdtase_CS"/>
</dbReference>
<evidence type="ECO:0000313" key="6">
    <source>
        <dbReference type="Proteomes" id="UP001369736"/>
    </source>
</evidence>
<keyword evidence="3" id="KW-0520">NAD</keyword>
<evidence type="ECO:0000256" key="1">
    <source>
        <dbReference type="ARBA" id="ARBA00006484"/>
    </source>
</evidence>
<protein>
    <submittedName>
        <fullName evidence="5">Mycofactocin-coupled SDR family oxidoreductase</fullName>
    </submittedName>
</protein>
<dbReference type="SUPFAM" id="SSF51735">
    <property type="entry name" value="NAD(P)-binding Rossmann-fold domains"/>
    <property type="match status" value="1"/>
</dbReference>
<comment type="caution">
    <text evidence="5">The sequence shown here is derived from an EMBL/GenBank/DDBJ whole genome shotgun (WGS) entry which is preliminary data.</text>
</comment>
<dbReference type="PANTHER" id="PTHR24321">
    <property type="entry name" value="DEHYDROGENASES, SHORT CHAIN"/>
    <property type="match status" value="1"/>
</dbReference>
<dbReference type="PROSITE" id="PS00061">
    <property type="entry name" value="ADH_SHORT"/>
    <property type="match status" value="1"/>
</dbReference>
<dbReference type="NCBIfam" id="TIGR03971">
    <property type="entry name" value="SDR_subfam_1"/>
    <property type="match status" value="1"/>
</dbReference>
<name>A0ABU8M8G2_9PSEU</name>
<dbReference type="EMBL" id="JBBEGM010000009">
    <property type="protein sequence ID" value="MEJ2863627.1"/>
    <property type="molecule type" value="Genomic_DNA"/>
</dbReference>
<sequence>MSPTPAGDRFAGKVALITGAARGQGRSHALRLAAEGADIIAVDACTPIESVSYAMATPEDLASTAREIEDLGRRVVARQTDVRDFGGLRKAVDEGVAELGGLDVAIANAGVWASAPFTEMPDSMYHDGIDIMMHGVYYTCRAAVPHIIDGGRGGSVVITSSVAGMRGFPRQVQYNMAKQAVVGLMRTLANELAPHAIRVNTLHPTTVNTPMVNNPVVRGAFAPGQENPTADDVRDAFAALNLLDVPWIEPEDMASTVAWLTSDEGRYVTGTCLPVDAGFMEKF</sequence>
<evidence type="ECO:0000256" key="2">
    <source>
        <dbReference type="ARBA" id="ARBA00023002"/>
    </source>
</evidence>
<dbReference type="NCBIfam" id="NF009467">
    <property type="entry name" value="PRK12826.1-3"/>
    <property type="match status" value="1"/>
</dbReference>
<dbReference type="CDD" id="cd05233">
    <property type="entry name" value="SDR_c"/>
    <property type="match status" value="1"/>
</dbReference>
<dbReference type="InterPro" id="IPR002347">
    <property type="entry name" value="SDR_fam"/>
</dbReference>
<dbReference type="RefSeq" id="WP_337704990.1">
    <property type="nucleotide sequence ID" value="NZ_JBBEGM010000009.1"/>
</dbReference>
<keyword evidence="6" id="KW-1185">Reference proteome</keyword>
<evidence type="ECO:0000256" key="4">
    <source>
        <dbReference type="RuleBase" id="RU000363"/>
    </source>
</evidence>
<gene>
    <name evidence="5" type="ORF">WCD58_20875</name>
</gene>
<proteinExistence type="inferred from homology"/>
<dbReference type="InterPro" id="IPR036291">
    <property type="entry name" value="NAD(P)-bd_dom_sf"/>
</dbReference>
<keyword evidence="2" id="KW-0560">Oxidoreductase</keyword>
<evidence type="ECO:0000313" key="5">
    <source>
        <dbReference type="EMBL" id="MEJ2863627.1"/>
    </source>
</evidence>
<evidence type="ECO:0000256" key="3">
    <source>
        <dbReference type="ARBA" id="ARBA00023027"/>
    </source>
</evidence>
<organism evidence="5 6">
    <name type="scientific">Actinomycetospora flava</name>
    <dbReference type="NCBI Taxonomy" id="3129232"/>
    <lineage>
        <taxon>Bacteria</taxon>
        <taxon>Bacillati</taxon>
        <taxon>Actinomycetota</taxon>
        <taxon>Actinomycetes</taxon>
        <taxon>Pseudonocardiales</taxon>
        <taxon>Pseudonocardiaceae</taxon>
        <taxon>Actinomycetospora</taxon>
    </lineage>
</organism>
<dbReference type="Proteomes" id="UP001369736">
    <property type="component" value="Unassembled WGS sequence"/>
</dbReference>
<dbReference type="Pfam" id="PF00106">
    <property type="entry name" value="adh_short"/>
    <property type="match status" value="1"/>
</dbReference>
<dbReference type="PRINTS" id="PR00080">
    <property type="entry name" value="SDRFAMILY"/>
</dbReference>
<reference evidence="5 6" key="1">
    <citation type="submission" date="2024-03" db="EMBL/GenBank/DDBJ databases">
        <title>Actinomycetospora sp. OC33-EN07, a novel actinomycete isolated from wild orchid (Aerides multiflora).</title>
        <authorList>
            <person name="Suriyachadkun C."/>
        </authorList>
    </citation>
    <scope>NUCLEOTIDE SEQUENCE [LARGE SCALE GENOMIC DNA]</scope>
    <source>
        <strain evidence="5 6">OC33-EN07</strain>
    </source>
</reference>
<dbReference type="InterPro" id="IPR023985">
    <property type="entry name" value="SDR_subfam_1"/>
</dbReference>
<dbReference type="PANTHER" id="PTHR24321:SF8">
    <property type="entry name" value="ESTRADIOL 17-BETA-DEHYDROGENASE 8-RELATED"/>
    <property type="match status" value="1"/>
</dbReference>
<dbReference type="Gene3D" id="3.40.50.720">
    <property type="entry name" value="NAD(P)-binding Rossmann-like Domain"/>
    <property type="match status" value="1"/>
</dbReference>
<accession>A0ABU8M8G2</accession>
<dbReference type="PRINTS" id="PR00081">
    <property type="entry name" value="GDHRDH"/>
</dbReference>
<comment type="similarity">
    <text evidence="1 4">Belongs to the short-chain dehydrogenases/reductases (SDR) family.</text>
</comment>